<name>A0A543KA18_9RHOB</name>
<evidence type="ECO:0000313" key="3">
    <source>
        <dbReference type="Proteomes" id="UP000320582"/>
    </source>
</evidence>
<protein>
    <submittedName>
        <fullName evidence="2">Uncharacterized protein</fullName>
    </submittedName>
</protein>
<dbReference type="EMBL" id="VFPT01000001">
    <property type="protein sequence ID" value="TQM91894.1"/>
    <property type="molecule type" value="Genomic_DNA"/>
</dbReference>
<gene>
    <name evidence="2" type="ORF">BD293_0471</name>
</gene>
<evidence type="ECO:0000313" key="2">
    <source>
        <dbReference type="EMBL" id="TQM91894.1"/>
    </source>
</evidence>
<reference evidence="2 3" key="1">
    <citation type="submission" date="2019-06" db="EMBL/GenBank/DDBJ databases">
        <title>Genomic Encyclopedia of Archaeal and Bacterial Type Strains, Phase II (KMG-II): from individual species to whole genera.</title>
        <authorList>
            <person name="Goeker M."/>
        </authorList>
    </citation>
    <scope>NUCLEOTIDE SEQUENCE [LARGE SCALE GENOMIC DNA]</scope>
    <source>
        <strain evidence="2 3">DSM 18423</strain>
    </source>
</reference>
<dbReference type="Proteomes" id="UP000320582">
    <property type="component" value="Unassembled WGS sequence"/>
</dbReference>
<evidence type="ECO:0000256" key="1">
    <source>
        <dbReference type="SAM" id="MobiDB-lite"/>
    </source>
</evidence>
<keyword evidence="3" id="KW-1185">Reference proteome</keyword>
<accession>A0A543KA18</accession>
<proteinExistence type="predicted"/>
<dbReference type="AlphaFoldDB" id="A0A543KA18"/>
<organism evidence="2 3">
    <name type="scientific">Roseinatronobacter monicus</name>
    <dbReference type="NCBI Taxonomy" id="393481"/>
    <lineage>
        <taxon>Bacteria</taxon>
        <taxon>Pseudomonadati</taxon>
        <taxon>Pseudomonadota</taxon>
        <taxon>Alphaproteobacteria</taxon>
        <taxon>Rhodobacterales</taxon>
        <taxon>Paracoccaceae</taxon>
        <taxon>Roseinatronobacter</taxon>
    </lineage>
</organism>
<comment type="caution">
    <text evidence="2">The sequence shown here is derived from an EMBL/GenBank/DDBJ whole genome shotgun (WGS) entry which is preliminary data.</text>
</comment>
<sequence length="56" mass="6027">MLIGINWAEIGLDASRIPPSWSESNIQRAGLRQITGSESAITSGRLTGARPIPQDH</sequence>
<feature type="region of interest" description="Disordered" evidence="1">
    <location>
        <begin position="37"/>
        <end position="56"/>
    </location>
</feature>